<keyword evidence="3" id="KW-1185">Reference proteome</keyword>
<sequence>MSNGATWVALLASRNAGQTVWLLFPAMLTILTLLSTCMAGSISVHTHPRKQHRRCYFWGATRAELVSGGNATPED</sequence>
<gene>
    <name evidence="2" type="ORF">M427DRAFT_61363</name>
</gene>
<reference evidence="2 3" key="1">
    <citation type="journal article" date="2015" name="Genome Biol. Evol.">
        <title>Phylogenomic analyses indicate that early fungi evolved digesting cell walls of algal ancestors of land plants.</title>
        <authorList>
            <person name="Chang Y."/>
            <person name="Wang S."/>
            <person name="Sekimoto S."/>
            <person name="Aerts A.L."/>
            <person name="Choi C."/>
            <person name="Clum A."/>
            <person name="LaButti K.M."/>
            <person name="Lindquist E.A."/>
            <person name="Yee Ngan C."/>
            <person name="Ohm R.A."/>
            <person name="Salamov A.A."/>
            <person name="Grigoriev I.V."/>
            <person name="Spatafora J.W."/>
            <person name="Berbee M.L."/>
        </authorList>
    </citation>
    <scope>NUCLEOTIDE SEQUENCE [LARGE SCALE GENOMIC DNA]</scope>
    <source>
        <strain evidence="2 3">JEL478</strain>
    </source>
</reference>
<evidence type="ECO:0000313" key="2">
    <source>
        <dbReference type="EMBL" id="KXS10838.1"/>
    </source>
</evidence>
<proteinExistence type="predicted"/>
<dbReference type="Proteomes" id="UP000070544">
    <property type="component" value="Unassembled WGS sequence"/>
</dbReference>
<feature type="transmembrane region" description="Helical" evidence="1">
    <location>
        <begin position="20"/>
        <end position="44"/>
    </location>
</feature>
<evidence type="ECO:0000313" key="3">
    <source>
        <dbReference type="Proteomes" id="UP000070544"/>
    </source>
</evidence>
<keyword evidence="1" id="KW-1133">Transmembrane helix</keyword>
<keyword evidence="1" id="KW-0812">Transmembrane</keyword>
<dbReference type="AlphaFoldDB" id="A0A139A2G9"/>
<keyword evidence="1" id="KW-0472">Membrane</keyword>
<dbReference type="EMBL" id="KQ965812">
    <property type="protein sequence ID" value="KXS10838.1"/>
    <property type="molecule type" value="Genomic_DNA"/>
</dbReference>
<organism evidence="2 3">
    <name type="scientific">Gonapodya prolifera (strain JEL478)</name>
    <name type="common">Monoblepharis prolifera</name>
    <dbReference type="NCBI Taxonomy" id="1344416"/>
    <lineage>
        <taxon>Eukaryota</taxon>
        <taxon>Fungi</taxon>
        <taxon>Fungi incertae sedis</taxon>
        <taxon>Chytridiomycota</taxon>
        <taxon>Chytridiomycota incertae sedis</taxon>
        <taxon>Monoblepharidomycetes</taxon>
        <taxon>Monoblepharidales</taxon>
        <taxon>Gonapodyaceae</taxon>
        <taxon>Gonapodya</taxon>
    </lineage>
</organism>
<protein>
    <submittedName>
        <fullName evidence="2">Uncharacterized protein</fullName>
    </submittedName>
</protein>
<accession>A0A139A2G9</accession>
<evidence type="ECO:0000256" key="1">
    <source>
        <dbReference type="SAM" id="Phobius"/>
    </source>
</evidence>
<name>A0A139A2G9_GONPJ</name>